<accession>A0AAW2CQH1</accession>
<evidence type="ECO:0000256" key="2">
    <source>
        <dbReference type="ARBA" id="ARBA00022692"/>
    </source>
</evidence>
<dbReference type="GO" id="GO:0016020">
    <property type="term" value="C:membrane"/>
    <property type="evidence" value="ECO:0007669"/>
    <property type="project" value="UniProtKB-SubCell"/>
</dbReference>
<keyword evidence="4" id="KW-0472">Membrane</keyword>
<comment type="caution">
    <text evidence="6">The sequence shown here is derived from an EMBL/GenBank/DDBJ whole genome shotgun (WGS) entry which is preliminary data.</text>
</comment>
<reference evidence="6 7" key="1">
    <citation type="submission" date="2024-01" db="EMBL/GenBank/DDBJ databases">
        <title>A telomere-to-telomere, gap-free genome of sweet tea (Lithocarpus litseifolius).</title>
        <authorList>
            <person name="Zhou J."/>
        </authorList>
    </citation>
    <scope>NUCLEOTIDE SEQUENCE [LARGE SCALE GENOMIC DNA]</scope>
    <source>
        <strain evidence="6">Zhou-2022a</strain>
        <tissue evidence="6">Leaf</tissue>
    </source>
</reference>
<dbReference type="PANTHER" id="PTHR34118:SF1">
    <property type="entry name" value="NF-KAPPA-B INHIBITOR-LIKE PROTEIN"/>
    <property type="match status" value="1"/>
</dbReference>
<dbReference type="Proteomes" id="UP001459277">
    <property type="component" value="Unassembled WGS sequence"/>
</dbReference>
<organism evidence="6 7">
    <name type="scientific">Lithocarpus litseifolius</name>
    <dbReference type="NCBI Taxonomy" id="425828"/>
    <lineage>
        <taxon>Eukaryota</taxon>
        <taxon>Viridiplantae</taxon>
        <taxon>Streptophyta</taxon>
        <taxon>Embryophyta</taxon>
        <taxon>Tracheophyta</taxon>
        <taxon>Spermatophyta</taxon>
        <taxon>Magnoliopsida</taxon>
        <taxon>eudicotyledons</taxon>
        <taxon>Gunneridae</taxon>
        <taxon>Pentapetalae</taxon>
        <taxon>rosids</taxon>
        <taxon>fabids</taxon>
        <taxon>Fagales</taxon>
        <taxon>Fagaceae</taxon>
        <taxon>Lithocarpus</taxon>
    </lineage>
</organism>
<protein>
    <recommendedName>
        <fullName evidence="5">CGL160/ATPI domain-containing protein</fullName>
    </recommendedName>
</protein>
<feature type="domain" description="CGL160/ATPI" evidence="5">
    <location>
        <begin position="77"/>
        <end position="136"/>
    </location>
</feature>
<comment type="subcellular location">
    <subcellularLocation>
        <location evidence="1">Membrane</location>
        <topology evidence="1">Multi-pass membrane protein</topology>
    </subcellularLocation>
</comment>
<dbReference type="InterPro" id="IPR056309">
    <property type="entry name" value="CGL160/ATPI_dom"/>
</dbReference>
<dbReference type="EMBL" id="JAZDWU010000005">
    <property type="protein sequence ID" value="KAL0000327.1"/>
    <property type="molecule type" value="Genomic_DNA"/>
</dbReference>
<evidence type="ECO:0000313" key="6">
    <source>
        <dbReference type="EMBL" id="KAL0000327.1"/>
    </source>
</evidence>
<dbReference type="PANTHER" id="PTHR34118">
    <property type="entry name" value="NF-KAPPA-B INHIBITOR-LIKE PROTEIN-RELATED"/>
    <property type="match status" value="1"/>
</dbReference>
<sequence length="156" mass="17730">MFPDFRFSSLVVEPRFGVQNIWANRFVMESDNDGGFLKLSRTREWASGDYSAPVNKKAIAKVLQDDIERRKKLNLLSYEALKREMMLLSVGIGTACSGYCLIVLSAQAAVSYGTGVLFSCLYLQLLYKHVDNLSREIVPQVFMQKKGKKWNPKLQP</sequence>
<name>A0AAW2CQH1_9ROSI</name>
<dbReference type="AlphaFoldDB" id="A0AAW2CQH1"/>
<dbReference type="Pfam" id="PF24763">
    <property type="entry name" value="CGL160_C"/>
    <property type="match status" value="1"/>
</dbReference>
<evidence type="ECO:0000256" key="4">
    <source>
        <dbReference type="ARBA" id="ARBA00023136"/>
    </source>
</evidence>
<evidence type="ECO:0000256" key="3">
    <source>
        <dbReference type="ARBA" id="ARBA00022989"/>
    </source>
</evidence>
<evidence type="ECO:0000259" key="5">
    <source>
        <dbReference type="Pfam" id="PF24763"/>
    </source>
</evidence>
<keyword evidence="3" id="KW-1133">Transmembrane helix</keyword>
<proteinExistence type="predicted"/>
<evidence type="ECO:0000256" key="1">
    <source>
        <dbReference type="ARBA" id="ARBA00004141"/>
    </source>
</evidence>
<keyword evidence="7" id="KW-1185">Reference proteome</keyword>
<evidence type="ECO:0000313" key="7">
    <source>
        <dbReference type="Proteomes" id="UP001459277"/>
    </source>
</evidence>
<keyword evidence="2" id="KW-0812">Transmembrane</keyword>
<gene>
    <name evidence="6" type="ORF">SO802_014108</name>
</gene>